<dbReference type="Proteomes" id="UP000886595">
    <property type="component" value="Unassembled WGS sequence"/>
</dbReference>
<accession>A0A8X7VP42</accession>
<name>A0A8X7VP42_BRACI</name>
<dbReference type="AlphaFoldDB" id="A0A8X7VP42"/>
<gene>
    <name evidence="1" type="ORF">Bca52824_017794</name>
</gene>
<evidence type="ECO:0008006" key="3">
    <source>
        <dbReference type="Google" id="ProtNLM"/>
    </source>
</evidence>
<comment type="caution">
    <text evidence="1">The sequence shown here is derived from an EMBL/GenBank/DDBJ whole genome shotgun (WGS) entry which is preliminary data.</text>
</comment>
<keyword evidence="2" id="KW-1185">Reference proteome</keyword>
<protein>
    <recommendedName>
        <fullName evidence="3">DUF4283 domain-containing protein</fullName>
    </recommendedName>
</protein>
<organism evidence="1 2">
    <name type="scientific">Brassica carinata</name>
    <name type="common">Ethiopian mustard</name>
    <name type="synonym">Abyssinian cabbage</name>
    <dbReference type="NCBI Taxonomy" id="52824"/>
    <lineage>
        <taxon>Eukaryota</taxon>
        <taxon>Viridiplantae</taxon>
        <taxon>Streptophyta</taxon>
        <taxon>Embryophyta</taxon>
        <taxon>Tracheophyta</taxon>
        <taxon>Spermatophyta</taxon>
        <taxon>Magnoliopsida</taxon>
        <taxon>eudicotyledons</taxon>
        <taxon>Gunneridae</taxon>
        <taxon>Pentapetalae</taxon>
        <taxon>rosids</taxon>
        <taxon>malvids</taxon>
        <taxon>Brassicales</taxon>
        <taxon>Brassicaceae</taxon>
        <taxon>Brassiceae</taxon>
        <taxon>Brassica</taxon>
    </lineage>
</organism>
<dbReference type="EMBL" id="JAAMPC010000004">
    <property type="protein sequence ID" value="KAG2314672.1"/>
    <property type="molecule type" value="Genomic_DNA"/>
</dbReference>
<sequence>MVNFYFEKEHYLLKVLDKQPYTYRGWIVALDRWTDRSCPTFLMQIPFKVRIFNLPDMYRRYGMVESIDSKLGQVDEVSIIEPTTVREAEVWVKVLFDEDDVIALTRTVDLLKNQPPVEVDFR</sequence>
<proteinExistence type="predicted"/>
<evidence type="ECO:0000313" key="1">
    <source>
        <dbReference type="EMBL" id="KAG2314672.1"/>
    </source>
</evidence>
<dbReference type="OrthoDB" id="1113091at2759"/>
<reference evidence="1 2" key="1">
    <citation type="submission" date="2020-02" db="EMBL/GenBank/DDBJ databases">
        <authorList>
            <person name="Ma Q."/>
            <person name="Huang Y."/>
            <person name="Song X."/>
            <person name="Pei D."/>
        </authorList>
    </citation>
    <scope>NUCLEOTIDE SEQUENCE [LARGE SCALE GENOMIC DNA]</scope>
    <source>
        <strain evidence="1">Sxm20200214</strain>
        <tissue evidence="1">Leaf</tissue>
    </source>
</reference>
<evidence type="ECO:0000313" key="2">
    <source>
        <dbReference type="Proteomes" id="UP000886595"/>
    </source>
</evidence>